<keyword evidence="1" id="KW-0067">ATP-binding</keyword>
<dbReference type="Gene3D" id="3.30.470.20">
    <property type="entry name" value="ATP-grasp fold, B domain"/>
    <property type="match status" value="1"/>
</dbReference>
<evidence type="ECO:0000313" key="5">
    <source>
        <dbReference type="Proteomes" id="UP000773462"/>
    </source>
</evidence>
<accession>A0ABS4NTX0</accession>
<evidence type="ECO:0000259" key="3">
    <source>
        <dbReference type="PROSITE" id="PS50975"/>
    </source>
</evidence>
<dbReference type="SUPFAM" id="SSF56059">
    <property type="entry name" value="Glutathione synthetase ATP-binding domain-like"/>
    <property type="match status" value="1"/>
</dbReference>
<proteinExistence type="predicted"/>
<evidence type="ECO:0000256" key="2">
    <source>
        <dbReference type="SAM" id="MobiDB-lite"/>
    </source>
</evidence>
<comment type="caution">
    <text evidence="4">The sequence shown here is derived from an EMBL/GenBank/DDBJ whole genome shotgun (WGS) entry which is preliminary data.</text>
</comment>
<dbReference type="Gene3D" id="3.40.50.20">
    <property type="match status" value="1"/>
</dbReference>
<keyword evidence="5" id="KW-1185">Reference proteome</keyword>
<dbReference type="InterPro" id="IPR011761">
    <property type="entry name" value="ATP-grasp"/>
</dbReference>
<dbReference type="RefSeq" id="WP_209875587.1">
    <property type="nucleotide sequence ID" value="NZ_JAGGLV010000012.1"/>
</dbReference>
<dbReference type="PROSITE" id="PS50975">
    <property type="entry name" value="ATP_GRASP"/>
    <property type="match status" value="1"/>
</dbReference>
<feature type="domain" description="ATP-grasp" evidence="3">
    <location>
        <begin position="121"/>
        <end position="315"/>
    </location>
</feature>
<feature type="compositionally biased region" description="Basic and acidic residues" evidence="2">
    <location>
        <begin position="177"/>
        <end position="187"/>
    </location>
</feature>
<organism evidence="4 5">
    <name type="scientific">Paenibacillus silagei</name>
    <dbReference type="NCBI Taxonomy" id="1670801"/>
    <lineage>
        <taxon>Bacteria</taxon>
        <taxon>Bacillati</taxon>
        <taxon>Bacillota</taxon>
        <taxon>Bacilli</taxon>
        <taxon>Bacillales</taxon>
        <taxon>Paenibacillaceae</taxon>
        <taxon>Paenibacillus</taxon>
    </lineage>
</organism>
<feature type="region of interest" description="Disordered" evidence="2">
    <location>
        <begin position="177"/>
        <end position="196"/>
    </location>
</feature>
<dbReference type="EMBL" id="JAGGLV010000012">
    <property type="protein sequence ID" value="MBP2113510.1"/>
    <property type="molecule type" value="Genomic_DNA"/>
</dbReference>
<reference evidence="4 5" key="1">
    <citation type="submission" date="2021-03" db="EMBL/GenBank/DDBJ databases">
        <title>Genomic Encyclopedia of Type Strains, Phase IV (KMG-IV): sequencing the most valuable type-strain genomes for metagenomic binning, comparative biology and taxonomic classification.</title>
        <authorList>
            <person name="Goeker M."/>
        </authorList>
    </citation>
    <scope>NUCLEOTIDE SEQUENCE [LARGE SCALE GENOMIC DNA]</scope>
    <source>
        <strain evidence="4 5">DSM 101953</strain>
    </source>
</reference>
<name>A0ABS4NTX0_9BACL</name>
<evidence type="ECO:0000313" key="4">
    <source>
        <dbReference type="EMBL" id="MBP2113510.1"/>
    </source>
</evidence>
<evidence type="ECO:0000256" key="1">
    <source>
        <dbReference type="PROSITE-ProRule" id="PRU00409"/>
    </source>
</evidence>
<keyword evidence="1" id="KW-0547">Nucleotide-binding</keyword>
<dbReference type="Proteomes" id="UP000773462">
    <property type="component" value="Unassembled WGS sequence"/>
</dbReference>
<gene>
    <name evidence="4" type="ORF">J2Z70_003671</name>
</gene>
<protein>
    <recommendedName>
        <fullName evidence="3">ATP-grasp domain-containing protein</fullName>
    </recommendedName>
</protein>
<sequence>MITEARHILITGGRAPVALELARLFKAAGHRVYVAESAEYHLCRVSSAVEASFRVPAPRHQPQAYVQRLAALTEELGIHCLIPTCEEIFYVSAGLEYLTGCRVLTSERSILAGLHHKGEFMILLRSLGFKIPDTVLISSAEEWRRAVMQAAQEGEQRVYKPAYSRFASKVILPDKRSASTDPYRRGPGESQPPAGLSAEAPWVSQEYIQGRAICTYSIIHEGTVVAHAAYDSRYRTGRSGASVYFEPLEHPAALEWVQRFAAVTGFSGQIGFDFIEPENGTLYPIECNPRATSGIHLFSPEEGLTEALLNPGLLVQSGTVIVPRSARTAMLTLPMLGCGLKPGPGGFRSWRQALLGAADVVYRKEDRRPAREQFRIVYAAWKTARRHRISITEALTEDIEWNGEA</sequence>